<comment type="caution">
    <text evidence="8">The sequence shown here is derived from an EMBL/GenBank/DDBJ whole genome shotgun (WGS) entry which is preliminary data.</text>
</comment>
<organism evidence="8 9">
    <name type="scientific">Protopolystoma xenopodis</name>
    <dbReference type="NCBI Taxonomy" id="117903"/>
    <lineage>
        <taxon>Eukaryota</taxon>
        <taxon>Metazoa</taxon>
        <taxon>Spiralia</taxon>
        <taxon>Lophotrochozoa</taxon>
        <taxon>Platyhelminthes</taxon>
        <taxon>Monogenea</taxon>
        <taxon>Polyopisthocotylea</taxon>
        <taxon>Polystomatidea</taxon>
        <taxon>Polystomatidae</taxon>
        <taxon>Protopolystoma</taxon>
    </lineage>
</organism>
<evidence type="ECO:0000313" key="9">
    <source>
        <dbReference type="Proteomes" id="UP000784294"/>
    </source>
</evidence>
<evidence type="ECO:0000256" key="1">
    <source>
        <dbReference type="ARBA" id="ARBA00010877"/>
    </source>
</evidence>
<keyword evidence="9" id="KW-1185">Reference proteome</keyword>
<evidence type="ECO:0000313" key="8">
    <source>
        <dbReference type="EMBL" id="VEL38637.1"/>
    </source>
</evidence>
<dbReference type="GO" id="GO:0061617">
    <property type="term" value="C:MICOS complex"/>
    <property type="evidence" value="ECO:0007669"/>
    <property type="project" value="TreeGrafter"/>
</dbReference>
<comment type="function">
    <text evidence="7">Component of the MICOS complex, a large protein complex of the mitochondrial inner membrane that plays crucial roles in the maintenance of crista junctions, inner membrane architecture, and formation of contact sites to the outer membrane.</text>
</comment>
<dbReference type="PANTHER" id="PTHR15415">
    <property type="entry name" value="MITOFILIN"/>
    <property type="match status" value="1"/>
</dbReference>
<gene>
    <name evidence="8" type="ORF">PXEA_LOCUS32077</name>
</gene>
<reference evidence="8" key="1">
    <citation type="submission" date="2018-11" db="EMBL/GenBank/DDBJ databases">
        <authorList>
            <consortium name="Pathogen Informatics"/>
        </authorList>
    </citation>
    <scope>NUCLEOTIDE SEQUENCE</scope>
</reference>
<evidence type="ECO:0000256" key="4">
    <source>
        <dbReference type="ARBA" id="ARBA00022989"/>
    </source>
</evidence>
<dbReference type="Pfam" id="PF09731">
    <property type="entry name" value="Mitofilin"/>
    <property type="match status" value="1"/>
</dbReference>
<accession>A0A3S5B2M8</accession>
<dbReference type="OrthoDB" id="10261039at2759"/>
<comment type="subunit">
    <text evidence="7">Component of the mitochondrial contact site and cristae organizing system (MICOS) complex.</text>
</comment>
<dbReference type="Proteomes" id="UP000784294">
    <property type="component" value="Unassembled WGS sequence"/>
</dbReference>
<dbReference type="AlphaFoldDB" id="A0A3S5B2M8"/>
<evidence type="ECO:0000256" key="7">
    <source>
        <dbReference type="RuleBase" id="RU363000"/>
    </source>
</evidence>
<evidence type="ECO:0000256" key="3">
    <source>
        <dbReference type="ARBA" id="ARBA00022792"/>
    </source>
</evidence>
<sequence length="154" mass="17070">MVDETSATVGTYLLSWLHSWLTFPSISRFKGAARSGYLLNFDDDLTMPLEDGRSETFRLLDSSRTALFLSSNSECEANTCPHAPGVKQVLTTGDISTEGIELAIRLMACLTGQSRVLAEDWLKEARCYLEVKKITDALLAYAAAESFSSYQERL</sequence>
<evidence type="ECO:0000256" key="6">
    <source>
        <dbReference type="ARBA" id="ARBA00023136"/>
    </source>
</evidence>
<dbReference type="EMBL" id="CAAALY010258507">
    <property type="protein sequence ID" value="VEL38637.1"/>
    <property type="molecule type" value="Genomic_DNA"/>
</dbReference>
<protein>
    <recommendedName>
        <fullName evidence="7">MICOS complex subunit MIC60</fullName>
    </recommendedName>
    <alternativeName>
        <fullName evidence="7">Mitofilin</fullName>
    </alternativeName>
</protein>
<dbReference type="InterPro" id="IPR019133">
    <property type="entry name" value="MIC60"/>
</dbReference>
<comment type="subcellular location">
    <subcellularLocation>
        <location evidence="7">Mitochondrion inner membrane</location>
        <topology evidence="7">Single-pass membrane protein</topology>
    </subcellularLocation>
</comment>
<dbReference type="GO" id="GO:0042407">
    <property type="term" value="P:cristae formation"/>
    <property type="evidence" value="ECO:0007669"/>
    <property type="project" value="TreeGrafter"/>
</dbReference>
<comment type="similarity">
    <text evidence="1 7">Belongs to the MICOS complex subunit Mic60 family.</text>
</comment>
<keyword evidence="3 7" id="KW-0999">Mitochondrion inner membrane</keyword>
<keyword evidence="5 7" id="KW-0496">Mitochondrion</keyword>
<keyword evidence="6" id="KW-0472">Membrane</keyword>
<proteinExistence type="inferred from homology"/>
<evidence type="ECO:0000256" key="2">
    <source>
        <dbReference type="ARBA" id="ARBA00022692"/>
    </source>
</evidence>
<dbReference type="PANTHER" id="PTHR15415:SF7">
    <property type="entry name" value="MICOS COMPLEX SUBUNIT MIC60"/>
    <property type="match status" value="1"/>
</dbReference>
<evidence type="ECO:0000256" key="5">
    <source>
        <dbReference type="ARBA" id="ARBA00023128"/>
    </source>
</evidence>
<keyword evidence="4" id="KW-1133">Transmembrane helix</keyword>
<name>A0A3S5B2M8_9PLAT</name>
<keyword evidence="2 7" id="KW-0812">Transmembrane</keyword>